<dbReference type="InterPro" id="IPR002403">
    <property type="entry name" value="Cyt_P450_E_grp-IV"/>
</dbReference>
<dbReference type="GO" id="GO:0004497">
    <property type="term" value="F:monooxygenase activity"/>
    <property type="evidence" value="ECO:0007669"/>
    <property type="project" value="UniProtKB-KW"/>
</dbReference>
<reference evidence="8 9" key="1">
    <citation type="journal article" date="2011" name="PLoS Pathog.">
        <title>Endophytic Life Strategies Decoded by Genome and Transcriptome Analyses of the Mutualistic Root Symbiont Piriformospora indica.</title>
        <authorList>
            <person name="Zuccaro A."/>
            <person name="Lahrmann U."/>
            <person name="Guldener U."/>
            <person name="Langen G."/>
            <person name="Pfiffi S."/>
            <person name="Biedenkopf D."/>
            <person name="Wong P."/>
            <person name="Samans B."/>
            <person name="Grimm C."/>
            <person name="Basiewicz M."/>
            <person name="Murat C."/>
            <person name="Martin F."/>
            <person name="Kogel K.H."/>
        </authorList>
    </citation>
    <scope>NUCLEOTIDE SEQUENCE [LARGE SCALE GENOMIC DNA]</scope>
    <source>
        <strain evidence="8 9">DSM 11827</strain>
    </source>
</reference>
<dbReference type="InterPro" id="IPR036396">
    <property type="entry name" value="Cyt_P450_sf"/>
</dbReference>
<dbReference type="PRINTS" id="PR00385">
    <property type="entry name" value="P450"/>
</dbReference>
<keyword evidence="5 6" id="KW-0408">Iron</keyword>
<comment type="cofactor">
    <cofactor evidence="1 6">
        <name>heme</name>
        <dbReference type="ChEBI" id="CHEBI:30413"/>
    </cofactor>
</comment>
<evidence type="ECO:0000313" key="9">
    <source>
        <dbReference type="Proteomes" id="UP000007148"/>
    </source>
</evidence>
<dbReference type="GO" id="GO:0016705">
    <property type="term" value="F:oxidoreductase activity, acting on paired donors, with incorporation or reduction of molecular oxygen"/>
    <property type="evidence" value="ECO:0007669"/>
    <property type="project" value="InterPro"/>
</dbReference>
<evidence type="ECO:0000256" key="1">
    <source>
        <dbReference type="ARBA" id="ARBA00001971"/>
    </source>
</evidence>
<dbReference type="InParanoid" id="G4TMA0"/>
<dbReference type="Pfam" id="PF00067">
    <property type="entry name" value="p450"/>
    <property type="match status" value="1"/>
</dbReference>
<evidence type="ECO:0000256" key="3">
    <source>
        <dbReference type="ARBA" id="ARBA00022723"/>
    </source>
</evidence>
<dbReference type="InterPro" id="IPR001128">
    <property type="entry name" value="Cyt_P450"/>
</dbReference>
<keyword evidence="9" id="KW-1185">Reference proteome</keyword>
<keyword evidence="7" id="KW-0503">Monooxygenase</keyword>
<evidence type="ECO:0000313" key="8">
    <source>
        <dbReference type="EMBL" id="CCA72443.1"/>
    </source>
</evidence>
<dbReference type="SUPFAM" id="SSF48264">
    <property type="entry name" value="Cytochrome P450"/>
    <property type="match status" value="1"/>
</dbReference>
<dbReference type="PROSITE" id="PS00086">
    <property type="entry name" value="CYTOCHROME_P450"/>
    <property type="match status" value="1"/>
</dbReference>
<comment type="caution">
    <text evidence="8">The sequence shown here is derived from an EMBL/GenBank/DDBJ whole genome shotgun (WGS) entry which is preliminary data.</text>
</comment>
<name>G4TMA0_SERID</name>
<dbReference type="GO" id="GO:0005506">
    <property type="term" value="F:iron ion binding"/>
    <property type="evidence" value="ECO:0007669"/>
    <property type="project" value="InterPro"/>
</dbReference>
<dbReference type="EMBL" id="CAFZ01000164">
    <property type="protein sequence ID" value="CCA72443.1"/>
    <property type="molecule type" value="Genomic_DNA"/>
</dbReference>
<organism evidence="8 9">
    <name type="scientific">Serendipita indica (strain DSM 11827)</name>
    <name type="common">Root endophyte fungus</name>
    <name type="synonym">Piriformospora indica</name>
    <dbReference type="NCBI Taxonomy" id="1109443"/>
    <lineage>
        <taxon>Eukaryota</taxon>
        <taxon>Fungi</taxon>
        <taxon>Dikarya</taxon>
        <taxon>Basidiomycota</taxon>
        <taxon>Agaricomycotina</taxon>
        <taxon>Agaricomycetes</taxon>
        <taxon>Sebacinales</taxon>
        <taxon>Serendipitaceae</taxon>
        <taxon>Serendipita</taxon>
    </lineage>
</organism>
<evidence type="ECO:0000256" key="2">
    <source>
        <dbReference type="ARBA" id="ARBA00010617"/>
    </source>
</evidence>
<keyword evidence="6 7" id="KW-0349">Heme</keyword>
<dbReference type="STRING" id="1109443.G4TMA0"/>
<dbReference type="PANTHER" id="PTHR46206">
    <property type="entry name" value="CYTOCHROME P450"/>
    <property type="match status" value="1"/>
</dbReference>
<keyword evidence="3 6" id="KW-0479">Metal-binding</keyword>
<protein>
    <submittedName>
        <fullName evidence="8">Probable cycloheximide-inducible protein CIP70 (Cytochrome P450 family)</fullName>
    </submittedName>
</protein>
<evidence type="ECO:0000256" key="7">
    <source>
        <dbReference type="RuleBase" id="RU000461"/>
    </source>
</evidence>
<dbReference type="Gene3D" id="1.10.630.10">
    <property type="entry name" value="Cytochrome P450"/>
    <property type="match status" value="1"/>
</dbReference>
<dbReference type="GO" id="GO:0020037">
    <property type="term" value="F:heme binding"/>
    <property type="evidence" value="ECO:0007669"/>
    <property type="project" value="InterPro"/>
</dbReference>
<proteinExistence type="inferred from homology"/>
<keyword evidence="4 7" id="KW-0560">Oxidoreductase</keyword>
<dbReference type="InterPro" id="IPR017972">
    <property type="entry name" value="Cyt_P450_CS"/>
</dbReference>
<feature type="binding site" description="axial binding residue" evidence="6">
    <location>
        <position position="458"/>
    </location>
    <ligand>
        <name>heme</name>
        <dbReference type="ChEBI" id="CHEBI:30413"/>
    </ligand>
    <ligandPart>
        <name>Fe</name>
        <dbReference type="ChEBI" id="CHEBI:18248"/>
    </ligandPart>
</feature>
<evidence type="ECO:0000256" key="6">
    <source>
        <dbReference type="PIRSR" id="PIRSR602403-1"/>
    </source>
</evidence>
<dbReference type="eggNOG" id="KOG0158">
    <property type="taxonomic scope" value="Eukaryota"/>
</dbReference>
<gene>
    <name evidence="8" type="ORF">PIIN_06379</name>
</gene>
<dbReference type="OrthoDB" id="1844152at2759"/>
<dbReference type="OMA" id="WITHGNE"/>
<dbReference type="AlphaFoldDB" id="G4TMA0"/>
<dbReference type="CDD" id="cd11041">
    <property type="entry name" value="CYP503A1-like"/>
    <property type="match status" value="1"/>
</dbReference>
<accession>G4TMA0</accession>
<evidence type="ECO:0000256" key="4">
    <source>
        <dbReference type="ARBA" id="ARBA00023002"/>
    </source>
</evidence>
<dbReference type="PRINTS" id="PR00465">
    <property type="entry name" value="EP450IV"/>
</dbReference>
<dbReference type="Proteomes" id="UP000007148">
    <property type="component" value="Unassembled WGS sequence"/>
</dbReference>
<comment type="similarity">
    <text evidence="2 7">Belongs to the cytochrome P450 family.</text>
</comment>
<evidence type="ECO:0000256" key="5">
    <source>
        <dbReference type="ARBA" id="ARBA00023004"/>
    </source>
</evidence>
<dbReference type="HOGENOM" id="CLU_022195_0_2_1"/>
<sequence length="519" mass="59539">MSTGFLSSLQSDYVITYLRNEVKVWQIGLALLLAWRAWSYWENRLDIPFYGGIWSFSRVLSIIKMNREGAQAFLDTYKQHPMVAVPRVDAWFIMMHPDFVEEINKAPEDVISNDDNILVALQVPYTLRNKIIENPYHKYVIQNQLTKNLVKIFEDIHDEIPRAWENLTDGHEWKRITMLPAALQLIAQTSNRVFVGAPLCRDQRWKSAMTDGTTSIVKLAALISLFPPWARPIVGRILSHPDAKSKEYAPLVAPLVEERLKMDPEDRPDDFISWLLELAPPEDQNALEVTRRLIGMNFAAVHTTSMNLTHAIFWLLARPEYIEPLRAEIAAVTEEMGWTKDALTHMVKLDSFMKESVRITPISSQALSRIVMKPFTFSNGVRIPAGYALGAHMYGTHHDPNIYENPEEFKGDRFLPKTDAVAPGLNYADDEEREASLKRSMYAASKTYLGFSYGKHVCPGRFFASMELKTMVAHLLMEYEIKWPEEVSKGAKHYRPENMWFGGALVPNPTAEILIRKRR</sequence>